<name>A0AAQ4EVK2_AMBAM</name>
<evidence type="ECO:0008006" key="3">
    <source>
        <dbReference type="Google" id="ProtNLM"/>
    </source>
</evidence>
<dbReference type="Gene3D" id="3.30.420.10">
    <property type="entry name" value="Ribonuclease H-like superfamily/Ribonuclease H"/>
    <property type="match status" value="1"/>
</dbReference>
<proteinExistence type="predicted"/>
<organism evidence="1 2">
    <name type="scientific">Amblyomma americanum</name>
    <name type="common">Lone star tick</name>
    <dbReference type="NCBI Taxonomy" id="6943"/>
    <lineage>
        <taxon>Eukaryota</taxon>
        <taxon>Metazoa</taxon>
        <taxon>Ecdysozoa</taxon>
        <taxon>Arthropoda</taxon>
        <taxon>Chelicerata</taxon>
        <taxon>Arachnida</taxon>
        <taxon>Acari</taxon>
        <taxon>Parasitiformes</taxon>
        <taxon>Ixodida</taxon>
        <taxon>Ixodoidea</taxon>
        <taxon>Ixodidae</taxon>
        <taxon>Amblyomminae</taxon>
        <taxon>Amblyomma</taxon>
    </lineage>
</organism>
<dbReference type="EMBL" id="JARKHS020010321">
    <property type="protein sequence ID" value="KAK8778894.1"/>
    <property type="molecule type" value="Genomic_DNA"/>
</dbReference>
<reference evidence="1 2" key="1">
    <citation type="journal article" date="2023" name="Arcadia Sci">
        <title>De novo assembly of a long-read Amblyomma americanum tick genome.</title>
        <authorList>
            <person name="Chou S."/>
            <person name="Poskanzer K.E."/>
            <person name="Rollins M."/>
            <person name="Thuy-Boun P.S."/>
        </authorList>
    </citation>
    <scope>NUCLEOTIDE SEQUENCE [LARGE SCALE GENOMIC DNA]</scope>
    <source>
        <strain evidence="1">F_SG_1</strain>
        <tissue evidence="1">Salivary glands</tissue>
    </source>
</reference>
<evidence type="ECO:0000313" key="1">
    <source>
        <dbReference type="EMBL" id="KAK8778894.1"/>
    </source>
</evidence>
<keyword evidence="2" id="KW-1185">Reference proteome</keyword>
<dbReference type="AlphaFoldDB" id="A0AAQ4EVK2"/>
<accession>A0AAQ4EVK2</accession>
<comment type="caution">
    <text evidence="1">The sequence shown here is derived from an EMBL/GenBank/DDBJ whole genome shotgun (WGS) entry which is preliminary data.</text>
</comment>
<sequence>MSSSQTSFSPRRLLLSSAGVVLREAGLSCINSNTRRSLTPEIRDVRLNFASKYSSWTAGQWQGVVFTNESTICCKWDKSKHSWRPLQNWNDPIYVRQLGASSHPFINVWTAVTYQGLGPIHRVEQGSLSPDDYIDIVDRVLMPFLLNGPFRDGSFLLQQDATPTYSSARVRKHLETHGIVQMPWPPKFEDLNPIRNAWALLKERLWRRRLSDPSPDNLWALIKKEWDKLRDMPNLVCTFYASLPDKMGEVVANKGSLLTVSETFANGQQRKLRRRQRSKERKKLLLEDAELENASSDSDNAVDECNASMCESQLTVS</sequence>
<evidence type="ECO:0000313" key="2">
    <source>
        <dbReference type="Proteomes" id="UP001321473"/>
    </source>
</evidence>
<dbReference type="InterPro" id="IPR036397">
    <property type="entry name" value="RNaseH_sf"/>
</dbReference>
<dbReference type="Proteomes" id="UP001321473">
    <property type="component" value="Unassembled WGS sequence"/>
</dbReference>
<dbReference type="GO" id="GO:0003676">
    <property type="term" value="F:nucleic acid binding"/>
    <property type="evidence" value="ECO:0007669"/>
    <property type="project" value="InterPro"/>
</dbReference>
<protein>
    <recommendedName>
        <fullName evidence="3">Transposable element</fullName>
    </recommendedName>
</protein>
<gene>
    <name evidence="1" type="ORF">V5799_019764</name>
</gene>